<evidence type="ECO:0000256" key="1">
    <source>
        <dbReference type="ARBA" id="ARBA00007457"/>
    </source>
</evidence>
<dbReference type="GeneID" id="110988708"/>
<keyword evidence="2" id="KW-0734">Signal transduction inhibitor</keyword>
<sequence>MNRTSSGRGCSSRPRSAGPSSLTVPHAGARVHHHPQHVGSPAGYGGGGGEFVHTPEDSYDEATLKGCVDECEKLVRDFNTRVAQYREKLIGIADVSDSLHFREDIRRKRRKGLDAARNAKYKLFPHMRGRLTKPDFQRLFIQLTGCMHLFIAEMRKSLVLLSAFPIDHVGHPYENLPGMVMMMEIAGPSHDRRGGSHKGRELTVSEISDQLEESVILDGPMATSEDLQLIAKDMEEVRHMLSEVDLDEMIPRQRSPDELTQVTSIHRQSSLVRLRRRMLCCCSRPKHIKT</sequence>
<proteinExistence type="inferred from homology"/>
<evidence type="ECO:0000256" key="3">
    <source>
        <dbReference type="SAM" id="MobiDB-lite"/>
    </source>
</evidence>
<feature type="compositionally biased region" description="Low complexity" evidence="3">
    <location>
        <begin position="1"/>
        <end position="21"/>
    </location>
</feature>
<comment type="similarity">
    <text evidence="1">Belongs to the RGS7BP/RGS9BP family.</text>
</comment>
<dbReference type="InterPro" id="IPR026512">
    <property type="entry name" value="RGS7BP/RGS9BP"/>
</dbReference>
<accession>A0A8B7ZS03</accession>
<dbReference type="PANTHER" id="PTHR21029">
    <property type="entry name" value="R-SEVEN BINDING PROTEIN (R7BP) HOMOLOG"/>
    <property type="match status" value="1"/>
</dbReference>
<evidence type="ECO:0000313" key="4">
    <source>
        <dbReference type="Proteomes" id="UP000694845"/>
    </source>
</evidence>
<dbReference type="RefSeq" id="XP_022108179.1">
    <property type="nucleotide sequence ID" value="XM_022252487.1"/>
</dbReference>
<reference evidence="5" key="1">
    <citation type="submission" date="2025-08" db="UniProtKB">
        <authorList>
            <consortium name="RefSeq"/>
        </authorList>
    </citation>
    <scope>IDENTIFICATION</scope>
</reference>
<gene>
    <name evidence="5" type="primary">LOC110988708</name>
</gene>
<organism evidence="4 5">
    <name type="scientific">Acanthaster planci</name>
    <name type="common">Crown-of-thorns starfish</name>
    <dbReference type="NCBI Taxonomy" id="133434"/>
    <lineage>
        <taxon>Eukaryota</taxon>
        <taxon>Metazoa</taxon>
        <taxon>Echinodermata</taxon>
        <taxon>Eleutherozoa</taxon>
        <taxon>Asterozoa</taxon>
        <taxon>Asteroidea</taxon>
        <taxon>Valvatacea</taxon>
        <taxon>Valvatida</taxon>
        <taxon>Acanthasteridae</taxon>
        <taxon>Acanthaster</taxon>
    </lineage>
</organism>
<evidence type="ECO:0000256" key="2">
    <source>
        <dbReference type="ARBA" id="ARBA00022700"/>
    </source>
</evidence>
<protein>
    <submittedName>
        <fullName evidence="5">Regulator of G-protein signaling 7-binding protein-like isoform X1</fullName>
    </submittedName>
</protein>
<dbReference type="KEGG" id="aplc:110988708"/>
<dbReference type="Proteomes" id="UP000694845">
    <property type="component" value="Unplaced"/>
</dbReference>
<dbReference type="AlphaFoldDB" id="A0A8B7ZS03"/>
<feature type="region of interest" description="Disordered" evidence="3">
    <location>
        <begin position="1"/>
        <end position="52"/>
    </location>
</feature>
<dbReference type="OrthoDB" id="9876293at2759"/>
<evidence type="ECO:0000313" key="5">
    <source>
        <dbReference type="RefSeq" id="XP_022108179.1"/>
    </source>
</evidence>
<keyword evidence="4" id="KW-1185">Reference proteome</keyword>
<name>A0A8B7ZS03_ACAPL</name>
<dbReference type="GO" id="GO:0009968">
    <property type="term" value="P:negative regulation of signal transduction"/>
    <property type="evidence" value="ECO:0007669"/>
    <property type="project" value="UniProtKB-KW"/>
</dbReference>